<dbReference type="Pfam" id="PF02606">
    <property type="entry name" value="LpxK"/>
    <property type="match status" value="1"/>
</dbReference>
<evidence type="ECO:0000256" key="2">
    <source>
        <dbReference type="ARBA" id="ARBA00004870"/>
    </source>
</evidence>
<keyword evidence="14" id="KW-1133">Transmembrane helix</keyword>
<feature type="transmembrane region" description="Helical" evidence="14">
    <location>
        <begin position="12"/>
        <end position="32"/>
    </location>
</feature>
<keyword evidence="6 13" id="KW-0441">Lipid A biosynthesis</keyword>
<keyword evidence="9 13" id="KW-0418">Kinase</keyword>
<keyword evidence="10 13" id="KW-0067">ATP-binding</keyword>
<sequence>MSFKNVINKKYKLLLPVSWLYIAGVRIFSFLYDAGLKKSRSYPLPVICIGNLSVGGTGKSPMVEYIVRLLKERYRLATVSRGYGRKTRGFLVADKQATAATIGDEPMQFHTKFPEITVAVAEERTTAIDALLQNERPEVILLDDAFQHRAVTAGFNILLTAYYNRFPGDYYLPAGQLRDLKAHYKRADCIVVTKCPEALAENEQQAIIHEIDPQPGQQVLFAALQYGTLYSVFGEGEGLPEGIATLLLVTGIANPEPLKEQLQQYKKEIRTFYFEDHYDFRQEDIDRLLLEYNAFKNGTAAFITTEKDSVRLLRFKTQLKQVALFALPVRHCFLLDGSKKFDTLIGDFIQNFEKPQIFYGKKSKEEKE</sequence>
<keyword evidence="5 13" id="KW-0444">Lipid biosynthesis</keyword>
<proteinExistence type="inferred from homology"/>
<protein>
    <recommendedName>
        <fullName evidence="4 13">Tetraacyldisaccharide 4'-kinase</fullName>
        <ecNumber evidence="3 13">2.7.1.130</ecNumber>
    </recommendedName>
    <alternativeName>
        <fullName evidence="12 13">Lipid A 4'-kinase</fullName>
    </alternativeName>
</protein>
<comment type="function">
    <text evidence="1 13">Transfers the gamma-phosphate of ATP to the 4'-position of a tetraacyldisaccharide 1-phosphate intermediate (termed DS-1-P) to form tetraacyldisaccharide 1,4'-bis-phosphate (lipid IVA).</text>
</comment>
<evidence type="ECO:0000256" key="5">
    <source>
        <dbReference type="ARBA" id="ARBA00022516"/>
    </source>
</evidence>
<dbReference type="SUPFAM" id="SSF52540">
    <property type="entry name" value="P-loop containing nucleoside triphosphate hydrolases"/>
    <property type="match status" value="1"/>
</dbReference>
<dbReference type="InterPro" id="IPR003758">
    <property type="entry name" value="LpxK"/>
</dbReference>
<organism evidence="15 16">
    <name type="scientific">Niabella pedocola</name>
    <dbReference type="NCBI Taxonomy" id="1752077"/>
    <lineage>
        <taxon>Bacteria</taxon>
        <taxon>Pseudomonadati</taxon>
        <taxon>Bacteroidota</taxon>
        <taxon>Chitinophagia</taxon>
        <taxon>Chitinophagales</taxon>
        <taxon>Chitinophagaceae</taxon>
        <taxon>Niabella</taxon>
    </lineage>
</organism>
<dbReference type="GO" id="GO:0009029">
    <property type="term" value="F:lipid-A 4'-kinase activity"/>
    <property type="evidence" value="ECO:0007669"/>
    <property type="project" value="UniProtKB-EC"/>
</dbReference>
<evidence type="ECO:0000256" key="7">
    <source>
        <dbReference type="ARBA" id="ARBA00022679"/>
    </source>
</evidence>
<evidence type="ECO:0000256" key="13">
    <source>
        <dbReference type="HAMAP-Rule" id="MF_00409"/>
    </source>
</evidence>
<dbReference type="PANTHER" id="PTHR42724">
    <property type="entry name" value="TETRAACYLDISACCHARIDE 4'-KINASE"/>
    <property type="match status" value="1"/>
</dbReference>
<evidence type="ECO:0000313" key="16">
    <source>
        <dbReference type="Proteomes" id="UP001199816"/>
    </source>
</evidence>
<evidence type="ECO:0000256" key="1">
    <source>
        <dbReference type="ARBA" id="ARBA00002274"/>
    </source>
</evidence>
<keyword evidence="8 13" id="KW-0547">Nucleotide-binding</keyword>
<dbReference type="EMBL" id="JAJNEC010000004">
    <property type="protein sequence ID" value="MCD2421973.1"/>
    <property type="molecule type" value="Genomic_DNA"/>
</dbReference>
<evidence type="ECO:0000256" key="6">
    <source>
        <dbReference type="ARBA" id="ARBA00022556"/>
    </source>
</evidence>
<evidence type="ECO:0000256" key="9">
    <source>
        <dbReference type="ARBA" id="ARBA00022777"/>
    </source>
</evidence>
<keyword evidence="14" id="KW-0472">Membrane</keyword>
<keyword evidence="14" id="KW-0812">Transmembrane</keyword>
<evidence type="ECO:0000313" key="15">
    <source>
        <dbReference type="EMBL" id="MCD2421973.1"/>
    </source>
</evidence>
<reference evidence="15 16" key="1">
    <citation type="submission" date="2021-11" db="EMBL/GenBank/DDBJ databases">
        <title>Genomic of Niabella pedocola.</title>
        <authorList>
            <person name="Wu T."/>
        </authorList>
    </citation>
    <scope>NUCLEOTIDE SEQUENCE [LARGE SCALE GENOMIC DNA]</scope>
    <source>
        <strain evidence="15 16">JCM 31011</strain>
    </source>
</reference>
<evidence type="ECO:0000256" key="11">
    <source>
        <dbReference type="ARBA" id="ARBA00023098"/>
    </source>
</evidence>
<comment type="catalytic activity">
    <reaction evidence="13">
        <text>a lipid A disaccharide + ATP = a lipid IVA + ADP + H(+)</text>
        <dbReference type="Rhea" id="RHEA:67840"/>
        <dbReference type="ChEBI" id="CHEBI:15378"/>
        <dbReference type="ChEBI" id="CHEBI:30616"/>
        <dbReference type="ChEBI" id="CHEBI:176343"/>
        <dbReference type="ChEBI" id="CHEBI:176425"/>
        <dbReference type="ChEBI" id="CHEBI:456216"/>
        <dbReference type="EC" id="2.7.1.130"/>
    </reaction>
</comment>
<keyword evidence="16" id="KW-1185">Reference proteome</keyword>
<evidence type="ECO:0000256" key="12">
    <source>
        <dbReference type="ARBA" id="ARBA00029757"/>
    </source>
</evidence>
<keyword evidence="11 13" id="KW-0443">Lipid metabolism</keyword>
<evidence type="ECO:0000256" key="4">
    <source>
        <dbReference type="ARBA" id="ARBA00016436"/>
    </source>
</evidence>
<name>A0ABS8PNU7_9BACT</name>
<gene>
    <name evidence="13 15" type="primary">lpxK</name>
    <name evidence="15" type="ORF">LQ567_04320</name>
</gene>
<dbReference type="NCBIfam" id="TIGR00682">
    <property type="entry name" value="lpxK"/>
    <property type="match status" value="1"/>
</dbReference>
<comment type="caution">
    <text evidence="13">Lacks conserved residue(s) required for the propagation of feature annotation.</text>
</comment>
<evidence type="ECO:0000256" key="3">
    <source>
        <dbReference type="ARBA" id="ARBA00012071"/>
    </source>
</evidence>
<comment type="similarity">
    <text evidence="13">Belongs to the LpxK family.</text>
</comment>
<accession>A0ABS8PNU7</accession>
<dbReference type="Proteomes" id="UP001199816">
    <property type="component" value="Unassembled WGS sequence"/>
</dbReference>
<dbReference type="HAMAP" id="MF_00409">
    <property type="entry name" value="LpxK"/>
    <property type="match status" value="1"/>
</dbReference>
<comment type="caution">
    <text evidence="15">The sequence shown here is derived from an EMBL/GenBank/DDBJ whole genome shotgun (WGS) entry which is preliminary data.</text>
</comment>
<dbReference type="PANTHER" id="PTHR42724:SF1">
    <property type="entry name" value="TETRAACYLDISACCHARIDE 4'-KINASE, MITOCHONDRIAL-RELATED"/>
    <property type="match status" value="1"/>
</dbReference>
<evidence type="ECO:0000256" key="14">
    <source>
        <dbReference type="SAM" id="Phobius"/>
    </source>
</evidence>
<comment type="pathway">
    <text evidence="2 13">Glycolipid biosynthesis; lipid IV(A) biosynthesis; lipid IV(A) from (3R)-3-hydroxytetradecanoyl-[acyl-carrier-protein] and UDP-N-acetyl-alpha-D-glucosamine: step 6/6.</text>
</comment>
<dbReference type="EC" id="2.7.1.130" evidence="3 13"/>
<evidence type="ECO:0000256" key="8">
    <source>
        <dbReference type="ARBA" id="ARBA00022741"/>
    </source>
</evidence>
<keyword evidence="7 13" id="KW-0808">Transferase</keyword>
<dbReference type="InterPro" id="IPR027417">
    <property type="entry name" value="P-loop_NTPase"/>
</dbReference>
<evidence type="ECO:0000256" key="10">
    <source>
        <dbReference type="ARBA" id="ARBA00022840"/>
    </source>
</evidence>